<feature type="transmembrane region" description="Helical" evidence="1">
    <location>
        <begin position="80"/>
        <end position="100"/>
    </location>
</feature>
<dbReference type="Proteomes" id="UP001310692">
    <property type="component" value="Unassembled WGS sequence"/>
</dbReference>
<keyword evidence="1" id="KW-1133">Transmembrane helix</keyword>
<evidence type="ECO:0000313" key="3">
    <source>
        <dbReference type="Proteomes" id="UP001310692"/>
    </source>
</evidence>
<gene>
    <name evidence="2" type="ORF">V0U35_13235</name>
</gene>
<reference evidence="2 3" key="1">
    <citation type="submission" date="2024-01" db="EMBL/GenBank/DDBJ databases">
        <title>Hyphobacterium bacterium isolated from marine sediment.</title>
        <authorList>
            <person name="Zhao S."/>
        </authorList>
    </citation>
    <scope>NUCLEOTIDE SEQUENCE [LARGE SCALE GENOMIC DNA]</scope>
    <source>
        <strain evidence="2 3">Y60-23</strain>
    </source>
</reference>
<protein>
    <recommendedName>
        <fullName evidence="4">Glycerophosphoryl diester phosphodiesterase membrane domain-containing protein</fullName>
    </recommendedName>
</protein>
<evidence type="ECO:0008006" key="4">
    <source>
        <dbReference type="Google" id="ProtNLM"/>
    </source>
</evidence>
<evidence type="ECO:0000313" key="2">
    <source>
        <dbReference type="EMBL" id="MEE2567642.1"/>
    </source>
</evidence>
<keyword evidence="1" id="KW-0472">Membrane</keyword>
<feature type="transmembrane region" description="Helical" evidence="1">
    <location>
        <begin position="159"/>
        <end position="180"/>
    </location>
</feature>
<feature type="transmembrane region" description="Helical" evidence="1">
    <location>
        <begin position="121"/>
        <end position="153"/>
    </location>
</feature>
<organism evidence="2 3">
    <name type="scientific">Hyphobacterium marinum</name>
    <dbReference type="NCBI Taxonomy" id="3116574"/>
    <lineage>
        <taxon>Bacteria</taxon>
        <taxon>Pseudomonadati</taxon>
        <taxon>Pseudomonadota</taxon>
        <taxon>Alphaproteobacteria</taxon>
        <taxon>Maricaulales</taxon>
        <taxon>Maricaulaceae</taxon>
        <taxon>Hyphobacterium</taxon>
    </lineage>
</organism>
<accession>A0ABU7M1E8</accession>
<name>A0ABU7M1E8_9PROT</name>
<proteinExistence type="predicted"/>
<keyword evidence="3" id="KW-1185">Reference proteome</keyword>
<dbReference type="EMBL" id="JAZDRO010000007">
    <property type="protein sequence ID" value="MEE2567642.1"/>
    <property type="molecule type" value="Genomic_DNA"/>
</dbReference>
<feature type="transmembrane region" description="Helical" evidence="1">
    <location>
        <begin position="215"/>
        <end position="236"/>
    </location>
</feature>
<comment type="caution">
    <text evidence="2">The sequence shown here is derived from an EMBL/GenBank/DDBJ whole genome shotgun (WGS) entry which is preliminary data.</text>
</comment>
<evidence type="ECO:0000256" key="1">
    <source>
        <dbReference type="SAM" id="Phobius"/>
    </source>
</evidence>
<keyword evidence="1" id="KW-0812">Transmembrane</keyword>
<sequence length="300" mass="31709">MTTRFDSAGALGFFWAVFTARPIVFIGLAIWTIVYTAGLGALQYAPTAAYMDALNNLSNTDDPAVVFATVGSFYAASGPIWLLGIAGYILLETAWLRLFVRGEGNPVFPFKLSKDEGMFTLTGLALVGIMIGAYIGWIVVAMIAATVIALALAPISATVATAAVFIAMFALALPFFWVMIRFSPALAMAVDRRAFVLGEAWSGTKGWFWSMLGSYLIAFLVMLVIGLVGLAVLFVMGYNLIGISAGVTFPPFEVMLAFYIVQAVIALIPQAMFRGIAVRAAQQIGEAGSPPATPADGGGG</sequence>
<dbReference type="RefSeq" id="WP_330197211.1">
    <property type="nucleotide sequence ID" value="NZ_JAZDRO010000007.1"/>
</dbReference>
<feature type="transmembrane region" description="Helical" evidence="1">
    <location>
        <begin position="12"/>
        <end position="34"/>
    </location>
</feature>
<feature type="transmembrane region" description="Helical" evidence="1">
    <location>
        <begin position="256"/>
        <end position="273"/>
    </location>
</feature>